<dbReference type="InterPro" id="IPR001810">
    <property type="entry name" value="F-box_dom"/>
</dbReference>
<evidence type="ECO:0000259" key="1">
    <source>
        <dbReference type="Pfam" id="PF12937"/>
    </source>
</evidence>
<dbReference type="Pfam" id="PF12937">
    <property type="entry name" value="F-box-like"/>
    <property type="match status" value="1"/>
</dbReference>
<feature type="domain" description="F-box" evidence="1">
    <location>
        <begin position="8"/>
        <end position="38"/>
    </location>
</feature>
<accession>A0A9P8LIJ1</accession>
<gene>
    <name evidence="2" type="ORF">GP486_000580</name>
</gene>
<dbReference type="Proteomes" id="UP000750711">
    <property type="component" value="Unassembled WGS sequence"/>
</dbReference>
<name>A0A9P8LIJ1_9PEZI</name>
<sequence>MAFDSLATELLLQIFSSCSSFEDLSALALTCSRFHKVLISSRRLSIFSIVAETQYGPLHDAIQIATYNDSQPAHIPREAHFSFALLQQLLEVGRVASAWEDIYPTKKWNEDNFEDRRLLTDNERYRLRRAVYRLWLYNKAFHNARHPRETRCMAAVGNQRAKLLRNWSVMDLADMVDVHQVMRDVLMENICPSNRVIREKLGKYFLDGHQYHAVFNSPYQNHPSQAGSQYHQFFHHFSSPSKYLDKFLPTDKHEPGSEGWGDEIPYYYIVEDMLKLDPGQILWLWKHAPYKSQVLSYVRELGDWFDDNGQTFGQTLERLMLQRSGGSYDDLRAEIAEGEVGIIAEVQ</sequence>
<proteinExistence type="predicted"/>
<evidence type="ECO:0000313" key="2">
    <source>
        <dbReference type="EMBL" id="KAH0566030.1"/>
    </source>
</evidence>
<protein>
    <recommendedName>
        <fullName evidence="1">F-box domain-containing protein</fullName>
    </recommendedName>
</protein>
<evidence type="ECO:0000313" key="3">
    <source>
        <dbReference type="Proteomes" id="UP000750711"/>
    </source>
</evidence>
<keyword evidence="3" id="KW-1185">Reference proteome</keyword>
<comment type="caution">
    <text evidence="2">The sequence shown here is derived from an EMBL/GenBank/DDBJ whole genome shotgun (WGS) entry which is preliminary data.</text>
</comment>
<dbReference type="AlphaFoldDB" id="A0A9P8LIJ1"/>
<dbReference type="EMBL" id="JAGHQM010000040">
    <property type="protein sequence ID" value="KAH0566030.1"/>
    <property type="molecule type" value="Genomic_DNA"/>
</dbReference>
<dbReference type="InterPro" id="IPR036047">
    <property type="entry name" value="F-box-like_dom_sf"/>
</dbReference>
<organism evidence="2 3">
    <name type="scientific">Trichoglossum hirsutum</name>
    <dbReference type="NCBI Taxonomy" id="265104"/>
    <lineage>
        <taxon>Eukaryota</taxon>
        <taxon>Fungi</taxon>
        <taxon>Dikarya</taxon>
        <taxon>Ascomycota</taxon>
        <taxon>Pezizomycotina</taxon>
        <taxon>Geoglossomycetes</taxon>
        <taxon>Geoglossales</taxon>
        <taxon>Geoglossaceae</taxon>
        <taxon>Trichoglossum</taxon>
    </lineage>
</organism>
<dbReference type="SUPFAM" id="SSF81383">
    <property type="entry name" value="F-box domain"/>
    <property type="match status" value="1"/>
</dbReference>
<reference evidence="2" key="1">
    <citation type="submission" date="2021-03" db="EMBL/GenBank/DDBJ databases">
        <title>Comparative genomics and phylogenomic investigation of the class Geoglossomycetes provide insights into ecological specialization and systematics.</title>
        <authorList>
            <person name="Melie T."/>
            <person name="Pirro S."/>
            <person name="Miller A.N."/>
            <person name="Quandt A."/>
        </authorList>
    </citation>
    <scope>NUCLEOTIDE SEQUENCE</scope>
    <source>
        <strain evidence="2">CAQ_001_2017</strain>
    </source>
</reference>